<evidence type="ECO:0000313" key="3">
    <source>
        <dbReference type="Proteomes" id="UP001447008"/>
    </source>
</evidence>
<protein>
    <submittedName>
        <fullName evidence="2">Twin-arginine translocation signal domain-containing protein</fullName>
    </submittedName>
</protein>
<dbReference type="Proteomes" id="UP001447008">
    <property type="component" value="Unassembled WGS sequence"/>
</dbReference>
<gene>
    <name evidence="2" type="ORF">WCN91_09005</name>
</gene>
<evidence type="ECO:0000313" key="2">
    <source>
        <dbReference type="EMBL" id="MEM0515547.1"/>
    </source>
</evidence>
<dbReference type="RefSeq" id="WP_342678279.1">
    <property type="nucleotide sequence ID" value="NZ_JBCGCU010000008.1"/>
</dbReference>
<dbReference type="InterPro" id="IPR006311">
    <property type="entry name" value="TAT_signal"/>
</dbReference>
<proteinExistence type="predicted"/>
<reference evidence="2 3" key="1">
    <citation type="submission" date="2024-03" db="EMBL/GenBank/DDBJ databases">
        <title>Pseudoalteromonas qingdaonensis sp. nov., isolated from the intestines of marine benthic organisms.</title>
        <authorList>
            <person name="Lin X."/>
            <person name="Fang S."/>
            <person name="Hu X."/>
        </authorList>
    </citation>
    <scope>NUCLEOTIDE SEQUENCE [LARGE SCALE GENOMIC DNA]</scope>
    <source>
        <strain evidence="2 3">YIC-827</strain>
    </source>
</reference>
<dbReference type="InterPro" id="IPR019546">
    <property type="entry name" value="TAT_signal_bac_arc"/>
</dbReference>
<dbReference type="EMBL" id="JBCGCU010000008">
    <property type="protein sequence ID" value="MEM0515547.1"/>
    <property type="molecule type" value="Genomic_DNA"/>
</dbReference>
<dbReference type="Gene3D" id="3.30.360.10">
    <property type="entry name" value="Dihydrodipicolinate Reductase, domain 2"/>
    <property type="match status" value="1"/>
</dbReference>
<dbReference type="Pfam" id="PF10518">
    <property type="entry name" value="TAT_signal"/>
    <property type="match status" value="1"/>
</dbReference>
<name>A0ABU9MWA3_9GAMM</name>
<sequence length="66" mass="7003">MTKEQVMKQLNRRDFLKAAGAVAGAAWSVISPLSAQSVANRSESITIPDFTRGAWRSATPLGIVGS</sequence>
<keyword evidence="3" id="KW-1185">Reference proteome</keyword>
<dbReference type="PROSITE" id="PS51318">
    <property type="entry name" value="TAT"/>
    <property type="match status" value="1"/>
</dbReference>
<evidence type="ECO:0000256" key="1">
    <source>
        <dbReference type="ARBA" id="ARBA00022729"/>
    </source>
</evidence>
<organism evidence="2 3">
    <name type="scientific">Pseudoalteromonas qingdaonensis</name>
    <dbReference type="NCBI Taxonomy" id="3131913"/>
    <lineage>
        <taxon>Bacteria</taxon>
        <taxon>Pseudomonadati</taxon>
        <taxon>Pseudomonadota</taxon>
        <taxon>Gammaproteobacteria</taxon>
        <taxon>Alteromonadales</taxon>
        <taxon>Pseudoalteromonadaceae</taxon>
        <taxon>Pseudoalteromonas</taxon>
    </lineage>
</organism>
<keyword evidence="1" id="KW-0732">Signal</keyword>
<accession>A0ABU9MWA3</accession>
<dbReference type="NCBIfam" id="TIGR01409">
    <property type="entry name" value="TAT_signal_seq"/>
    <property type="match status" value="1"/>
</dbReference>
<comment type="caution">
    <text evidence="2">The sequence shown here is derived from an EMBL/GenBank/DDBJ whole genome shotgun (WGS) entry which is preliminary data.</text>
</comment>